<evidence type="ECO:0000256" key="2">
    <source>
        <dbReference type="ARBA" id="ARBA00023239"/>
    </source>
</evidence>
<dbReference type="InterPro" id="IPR006680">
    <property type="entry name" value="Amidohydro-rel"/>
</dbReference>
<dbReference type="GO" id="GO:0016787">
    <property type="term" value="F:hydrolase activity"/>
    <property type="evidence" value="ECO:0007669"/>
    <property type="project" value="InterPro"/>
</dbReference>
<sequence length="378" mass="42861">MKGKIALEECFTIPELLEYFNPSSFASKGVIGDDLTGNLLDIHGKRLREMDENDVEFMVLSLNAPGCQAIANQKESEDMARLANDYLEQELLKNPKRFAAVAALSMHDPAQAAEELKRCMTEKKGFVGAMINDFQSVGEDGQGIVFYDDPKYDAFWKAANDLEAPVYIHPRPSNKLIHELLWKGRPWLDFSALGYANRVNAHLLGIVTAGVLDRFPKLKLVIGHMGEHIPYDLYRIDHKLDRNRFPNMPMRKDKLVRDYFGSQIFITTSGHFSTPALICAMTEIGARSIAFSIDYPFESIPNGSCWWDEYVSVNVSERDFVDMGRNNSLNIFPKLKDPLHGLKEMEPEECGVGGLRASEGEVTYGMYNKDYNRRMRKV</sequence>
<comment type="similarity">
    <text evidence="3">Belongs to the metallo-dependent hydrolases superfamily.</text>
</comment>
<feature type="domain" description="Amidohydrolase-related" evidence="4">
    <location>
        <begin position="43"/>
        <end position="299"/>
    </location>
</feature>
<reference evidence="5" key="1">
    <citation type="journal article" date="2020" name="Stud. Mycol.">
        <title>101 Dothideomycetes genomes: a test case for predicting lifestyles and emergence of pathogens.</title>
        <authorList>
            <person name="Haridas S."/>
            <person name="Albert R."/>
            <person name="Binder M."/>
            <person name="Bloem J."/>
            <person name="Labutti K."/>
            <person name="Salamov A."/>
            <person name="Andreopoulos B."/>
            <person name="Baker S."/>
            <person name="Barry K."/>
            <person name="Bills G."/>
            <person name="Bluhm B."/>
            <person name="Cannon C."/>
            <person name="Castanera R."/>
            <person name="Culley D."/>
            <person name="Daum C."/>
            <person name="Ezra D."/>
            <person name="Gonzalez J."/>
            <person name="Henrissat B."/>
            <person name="Kuo A."/>
            <person name="Liang C."/>
            <person name="Lipzen A."/>
            <person name="Lutzoni F."/>
            <person name="Magnuson J."/>
            <person name="Mondo S."/>
            <person name="Nolan M."/>
            <person name="Ohm R."/>
            <person name="Pangilinan J."/>
            <person name="Park H.-J."/>
            <person name="Ramirez L."/>
            <person name="Alfaro M."/>
            <person name="Sun H."/>
            <person name="Tritt A."/>
            <person name="Yoshinaga Y."/>
            <person name="Zwiers L.-H."/>
            <person name="Turgeon B."/>
            <person name="Goodwin S."/>
            <person name="Spatafora J."/>
            <person name="Crous P."/>
            <person name="Grigoriev I."/>
        </authorList>
    </citation>
    <scope>NUCLEOTIDE SEQUENCE</scope>
    <source>
        <strain evidence="5">CBS 133067</strain>
    </source>
</reference>
<evidence type="ECO:0000259" key="4">
    <source>
        <dbReference type="Pfam" id="PF04909"/>
    </source>
</evidence>
<keyword evidence="1 3" id="KW-0210">Decarboxylase</keyword>
<dbReference type="GO" id="GO:0005829">
    <property type="term" value="C:cytosol"/>
    <property type="evidence" value="ECO:0007669"/>
    <property type="project" value="TreeGrafter"/>
</dbReference>
<proteinExistence type="inferred from homology"/>
<evidence type="ECO:0000256" key="1">
    <source>
        <dbReference type="ARBA" id="ARBA00022793"/>
    </source>
</evidence>
<dbReference type="OrthoDB" id="432010at2759"/>
<dbReference type="InterPro" id="IPR032465">
    <property type="entry name" value="ACMSD"/>
</dbReference>
<evidence type="ECO:0000256" key="3">
    <source>
        <dbReference type="RuleBase" id="RU366045"/>
    </source>
</evidence>
<comment type="caution">
    <text evidence="5">The sequence shown here is derived from an EMBL/GenBank/DDBJ whole genome shotgun (WGS) entry which is preliminary data.</text>
</comment>
<dbReference type="InterPro" id="IPR032466">
    <property type="entry name" value="Metal_Hydrolase"/>
</dbReference>
<dbReference type="GO" id="GO:0019748">
    <property type="term" value="P:secondary metabolic process"/>
    <property type="evidence" value="ECO:0007669"/>
    <property type="project" value="TreeGrafter"/>
</dbReference>
<name>A0A9P4M7A0_9PEZI</name>
<dbReference type="PANTHER" id="PTHR21240:SF31">
    <property type="entry name" value="AMIDOHYDROLASE FAMILY PROTEIN (AFU_ORTHOLOGUE AFUA_7G05840)"/>
    <property type="match status" value="1"/>
</dbReference>
<dbReference type="Proteomes" id="UP000799772">
    <property type="component" value="Unassembled WGS sequence"/>
</dbReference>
<dbReference type="AlphaFoldDB" id="A0A9P4M7A0"/>
<dbReference type="GO" id="GO:0016831">
    <property type="term" value="F:carboxy-lyase activity"/>
    <property type="evidence" value="ECO:0007669"/>
    <property type="project" value="UniProtKB-KW"/>
</dbReference>
<protein>
    <recommendedName>
        <fullName evidence="4">Amidohydrolase-related domain-containing protein</fullName>
    </recommendedName>
</protein>
<accession>A0A9P4M7A0</accession>
<dbReference type="Pfam" id="PF04909">
    <property type="entry name" value="Amidohydro_2"/>
    <property type="match status" value="1"/>
</dbReference>
<evidence type="ECO:0000313" key="5">
    <source>
        <dbReference type="EMBL" id="KAF2097137.1"/>
    </source>
</evidence>
<gene>
    <name evidence="5" type="ORF">NA57DRAFT_41347</name>
</gene>
<dbReference type="EMBL" id="ML978128">
    <property type="protein sequence ID" value="KAF2097137.1"/>
    <property type="molecule type" value="Genomic_DNA"/>
</dbReference>
<dbReference type="Gene3D" id="3.20.20.140">
    <property type="entry name" value="Metal-dependent hydrolases"/>
    <property type="match status" value="1"/>
</dbReference>
<keyword evidence="6" id="KW-1185">Reference proteome</keyword>
<dbReference type="PANTHER" id="PTHR21240">
    <property type="entry name" value="2-AMINO-3-CARBOXYLMUCONATE-6-SEMIALDEHYDE DECARBOXYLASE"/>
    <property type="match status" value="1"/>
</dbReference>
<organism evidence="5 6">
    <name type="scientific">Rhizodiscina lignyota</name>
    <dbReference type="NCBI Taxonomy" id="1504668"/>
    <lineage>
        <taxon>Eukaryota</taxon>
        <taxon>Fungi</taxon>
        <taxon>Dikarya</taxon>
        <taxon>Ascomycota</taxon>
        <taxon>Pezizomycotina</taxon>
        <taxon>Dothideomycetes</taxon>
        <taxon>Pleosporomycetidae</taxon>
        <taxon>Aulographales</taxon>
        <taxon>Rhizodiscinaceae</taxon>
        <taxon>Rhizodiscina</taxon>
    </lineage>
</organism>
<keyword evidence="2 3" id="KW-0456">Lyase</keyword>
<evidence type="ECO:0000313" key="6">
    <source>
        <dbReference type="Proteomes" id="UP000799772"/>
    </source>
</evidence>
<dbReference type="SUPFAM" id="SSF51556">
    <property type="entry name" value="Metallo-dependent hydrolases"/>
    <property type="match status" value="1"/>
</dbReference>